<protein>
    <recommendedName>
        <fullName evidence="4">Transcriptional regulator</fullName>
    </recommendedName>
</protein>
<organism evidence="2 3">
    <name type="scientific">Paraburkholderia rhynchosiae</name>
    <dbReference type="NCBI Taxonomy" id="487049"/>
    <lineage>
        <taxon>Bacteria</taxon>
        <taxon>Pseudomonadati</taxon>
        <taxon>Pseudomonadota</taxon>
        <taxon>Betaproteobacteria</taxon>
        <taxon>Burkholderiales</taxon>
        <taxon>Burkholderiaceae</taxon>
        <taxon>Paraburkholderia</taxon>
    </lineage>
</organism>
<reference evidence="2 3" key="1">
    <citation type="submission" date="2018-01" db="EMBL/GenBank/DDBJ databases">
        <title>Whole genome analyses suggest that Burkholderia sensu lato contains two further novel genera in the rhizoxinica-symbiotica group Mycetohabitans gen. nov., and Trinickia gen. nov.: implications for the evolution of diazotrophy and nodulation in the Burkholderiaceae.</title>
        <authorList>
            <person name="Estrada-de los Santos P."/>
            <person name="Palmer M."/>
            <person name="Chavez-Ramirez B."/>
            <person name="Beukes C."/>
            <person name="Steenkamp E.T."/>
            <person name="Hirsch A.M."/>
            <person name="Manyaka P."/>
            <person name="Maluk M."/>
            <person name="Lafos M."/>
            <person name="Crook M."/>
            <person name="Gross E."/>
            <person name="Simon M.F."/>
            <person name="Bueno dos Reis Junior F."/>
            <person name="Poole P.S."/>
            <person name="Venter S.N."/>
            <person name="James E.K."/>
        </authorList>
    </citation>
    <scope>NUCLEOTIDE SEQUENCE [LARGE SCALE GENOMIC DNA]</scope>
    <source>
        <strain evidence="2 3">WSM 3937</strain>
    </source>
</reference>
<gene>
    <name evidence="2" type="ORF">C0Z16_28040</name>
</gene>
<evidence type="ECO:0008006" key="4">
    <source>
        <dbReference type="Google" id="ProtNLM"/>
    </source>
</evidence>
<dbReference type="RefSeq" id="WP_102635313.1">
    <property type="nucleotide sequence ID" value="NZ_PNXY01000026.1"/>
</dbReference>
<feature type="compositionally biased region" description="Basic and acidic residues" evidence="1">
    <location>
        <begin position="79"/>
        <end position="88"/>
    </location>
</feature>
<dbReference type="EMBL" id="PNXY01000026">
    <property type="protein sequence ID" value="PMS25987.1"/>
    <property type="molecule type" value="Genomic_DNA"/>
</dbReference>
<accession>A0ABX4UXJ4</accession>
<proteinExistence type="predicted"/>
<dbReference type="Proteomes" id="UP000235659">
    <property type="component" value="Unassembled WGS sequence"/>
</dbReference>
<evidence type="ECO:0000313" key="3">
    <source>
        <dbReference type="Proteomes" id="UP000235659"/>
    </source>
</evidence>
<keyword evidence="3" id="KW-1185">Reference proteome</keyword>
<evidence type="ECO:0000256" key="1">
    <source>
        <dbReference type="SAM" id="MobiDB-lite"/>
    </source>
</evidence>
<sequence length="122" mass="13222">MFFASHAAAGAAEHSRTGLPILSVSMPGHDRVSARRHSGHGLFLFPEVSMATRKAAPIATMQGEEDWRAREDMHSLKRAAEIQSDPKRHAAAKRHAAKEADSYAKVAQSKPAAKAPMKRGAR</sequence>
<feature type="region of interest" description="Disordered" evidence="1">
    <location>
        <begin position="79"/>
        <end position="122"/>
    </location>
</feature>
<evidence type="ECO:0000313" key="2">
    <source>
        <dbReference type="EMBL" id="PMS25987.1"/>
    </source>
</evidence>
<comment type="caution">
    <text evidence="2">The sequence shown here is derived from an EMBL/GenBank/DDBJ whole genome shotgun (WGS) entry which is preliminary data.</text>
</comment>
<name>A0ABX4UXJ4_9BURK</name>